<dbReference type="GO" id="GO:0004930">
    <property type="term" value="F:G protein-coupled receptor activity"/>
    <property type="evidence" value="ECO:0007669"/>
    <property type="project" value="UniProtKB-KW"/>
</dbReference>
<keyword evidence="5 10" id="KW-0297">G-protein coupled receptor</keyword>
<dbReference type="PANTHER" id="PTHR24232">
    <property type="entry name" value="G-PROTEIN COUPLED RECEPTOR"/>
    <property type="match status" value="1"/>
</dbReference>
<dbReference type="GO" id="GO:0005886">
    <property type="term" value="C:plasma membrane"/>
    <property type="evidence" value="ECO:0007669"/>
    <property type="project" value="UniProtKB-SubCell"/>
</dbReference>
<keyword evidence="4 11" id="KW-1133">Transmembrane helix</keyword>
<evidence type="ECO:0000313" key="13">
    <source>
        <dbReference type="EMBL" id="KAG9467707.1"/>
    </source>
</evidence>
<dbReference type="PANTHER" id="PTHR24232:SF97">
    <property type="entry name" value="G-PROTEIN COUPLED RECEPTORS FAMILY 1 PROFILE DOMAIN-CONTAINING PROTEIN"/>
    <property type="match status" value="1"/>
</dbReference>
<evidence type="ECO:0000256" key="10">
    <source>
        <dbReference type="RuleBase" id="RU000688"/>
    </source>
</evidence>
<keyword evidence="9 10" id="KW-0807">Transducer</keyword>
<dbReference type="GO" id="GO:0007200">
    <property type="term" value="P:phospholipase C-activating G protein-coupled receptor signaling pathway"/>
    <property type="evidence" value="ECO:0007669"/>
    <property type="project" value="TreeGrafter"/>
</dbReference>
<organism evidence="13 14">
    <name type="scientific">Eleutherodactylus coqui</name>
    <name type="common">Puerto Rican coqui</name>
    <dbReference type="NCBI Taxonomy" id="57060"/>
    <lineage>
        <taxon>Eukaryota</taxon>
        <taxon>Metazoa</taxon>
        <taxon>Chordata</taxon>
        <taxon>Craniata</taxon>
        <taxon>Vertebrata</taxon>
        <taxon>Euteleostomi</taxon>
        <taxon>Amphibia</taxon>
        <taxon>Batrachia</taxon>
        <taxon>Anura</taxon>
        <taxon>Neobatrachia</taxon>
        <taxon>Hyloidea</taxon>
        <taxon>Eleutherodactylidae</taxon>
        <taxon>Eleutherodactylinae</taxon>
        <taxon>Eleutherodactylus</taxon>
        <taxon>Eleutherodactylus</taxon>
    </lineage>
</organism>
<sequence>MEVEDSNCTFDGGLPFQTLNLISFIPLFIFGITCNVLALWIFCCKMQKWTVTTLFMMNLIVADILIVSTIPFRLYAFLRRSNLEDALCKAIASIFFMNMYMSIFTITAIAFDRYLAIRHPLRYKSWISLRKASITCCIFWVICIVVCVVQNLAIRDDTFKRCFQKNNTRPINFSMVLVVVGFLLPLLAISFCSGKVIMTLRVKTTMDTCKPGSVKKAVRIVIAGLVSFVICFLPVHVGYTIRFVAETFEAPCYIHVRITGFIHVANVIANSNCVLDSMVYYFAASEIWDHVYTSRERTILSAGSHKRTKDCPGSCSHS</sequence>
<feature type="transmembrane region" description="Helical" evidence="11">
    <location>
        <begin position="217"/>
        <end position="239"/>
    </location>
</feature>
<dbReference type="SUPFAM" id="SSF81321">
    <property type="entry name" value="Family A G protein-coupled receptor-like"/>
    <property type="match status" value="1"/>
</dbReference>
<keyword evidence="6 11" id="KW-0472">Membrane</keyword>
<keyword evidence="7 10" id="KW-0675">Receptor</keyword>
<evidence type="ECO:0000256" key="6">
    <source>
        <dbReference type="ARBA" id="ARBA00023136"/>
    </source>
</evidence>
<evidence type="ECO:0000256" key="5">
    <source>
        <dbReference type="ARBA" id="ARBA00023040"/>
    </source>
</evidence>
<dbReference type="EMBL" id="WNTK01001231">
    <property type="protein sequence ID" value="KAG9467707.1"/>
    <property type="molecule type" value="Genomic_DNA"/>
</dbReference>
<dbReference type="PRINTS" id="PR00237">
    <property type="entry name" value="GPCRRHODOPSN"/>
</dbReference>
<dbReference type="AlphaFoldDB" id="A0A8J6JQ53"/>
<dbReference type="InterPro" id="IPR000276">
    <property type="entry name" value="GPCR_Rhodpsn"/>
</dbReference>
<dbReference type="PROSITE" id="PS50262">
    <property type="entry name" value="G_PROTEIN_RECEP_F1_2"/>
    <property type="match status" value="1"/>
</dbReference>
<evidence type="ECO:0000259" key="12">
    <source>
        <dbReference type="PROSITE" id="PS50262"/>
    </source>
</evidence>
<dbReference type="InterPro" id="IPR017452">
    <property type="entry name" value="GPCR_Rhodpsn_7TM"/>
</dbReference>
<comment type="subcellular location">
    <subcellularLocation>
        <location evidence="1">Cell membrane</location>
        <topology evidence="1">Multi-pass membrane protein</topology>
    </subcellularLocation>
</comment>
<proteinExistence type="inferred from homology"/>
<evidence type="ECO:0000256" key="9">
    <source>
        <dbReference type="ARBA" id="ARBA00023224"/>
    </source>
</evidence>
<protein>
    <recommendedName>
        <fullName evidence="12">G-protein coupled receptors family 1 profile domain-containing protein</fullName>
    </recommendedName>
</protein>
<dbReference type="Pfam" id="PF00001">
    <property type="entry name" value="7tm_1"/>
    <property type="match status" value="1"/>
</dbReference>
<dbReference type="GO" id="GO:0035025">
    <property type="term" value="P:positive regulation of Rho protein signal transduction"/>
    <property type="evidence" value="ECO:0007669"/>
    <property type="project" value="TreeGrafter"/>
</dbReference>
<feature type="transmembrane region" description="Helical" evidence="11">
    <location>
        <begin position="54"/>
        <end position="78"/>
    </location>
</feature>
<reference evidence="13" key="1">
    <citation type="thesis" date="2020" institute="ProQuest LLC" country="789 East Eisenhower Parkway, Ann Arbor, MI, USA">
        <title>Comparative Genomics and Chromosome Evolution.</title>
        <authorList>
            <person name="Mudd A.B."/>
        </authorList>
    </citation>
    <scope>NUCLEOTIDE SEQUENCE</scope>
    <source>
        <strain evidence="13">HN-11 Male</strain>
        <tissue evidence="13">Kidney and liver</tissue>
    </source>
</reference>
<feature type="transmembrane region" description="Helical" evidence="11">
    <location>
        <begin position="21"/>
        <end position="42"/>
    </location>
</feature>
<keyword evidence="2" id="KW-1003">Cell membrane</keyword>
<evidence type="ECO:0000256" key="11">
    <source>
        <dbReference type="SAM" id="Phobius"/>
    </source>
</evidence>
<dbReference type="Gene3D" id="1.20.1070.10">
    <property type="entry name" value="Rhodopsin 7-helix transmembrane proteins"/>
    <property type="match status" value="1"/>
</dbReference>
<feature type="transmembrane region" description="Helical" evidence="11">
    <location>
        <begin position="132"/>
        <end position="153"/>
    </location>
</feature>
<feature type="domain" description="G-protein coupled receptors family 1 profile" evidence="12">
    <location>
        <begin position="34"/>
        <end position="280"/>
    </location>
</feature>
<dbReference type="OrthoDB" id="6086428at2759"/>
<evidence type="ECO:0000313" key="14">
    <source>
        <dbReference type="Proteomes" id="UP000770717"/>
    </source>
</evidence>
<accession>A0A8J6JQ53</accession>
<evidence type="ECO:0000256" key="8">
    <source>
        <dbReference type="ARBA" id="ARBA00023180"/>
    </source>
</evidence>
<evidence type="ECO:0000256" key="2">
    <source>
        <dbReference type="ARBA" id="ARBA00022475"/>
    </source>
</evidence>
<comment type="caution">
    <text evidence="13">The sequence shown here is derived from an EMBL/GenBank/DDBJ whole genome shotgun (WGS) entry which is preliminary data.</text>
</comment>
<dbReference type="PROSITE" id="PS00237">
    <property type="entry name" value="G_PROTEIN_RECEP_F1_1"/>
    <property type="match status" value="1"/>
</dbReference>
<dbReference type="Proteomes" id="UP000770717">
    <property type="component" value="Unassembled WGS sequence"/>
</dbReference>
<evidence type="ECO:0000256" key="3">
    <source>
        <dbReference type="ARBA" id="ARBA00022692"/>
    </source>
</evidence>
<comment type="similarity">
    <text evidence="10">Belongs to the G-protein coupled receptor 1 family.</text>
</comment>
<dbReference type="FunFam" id="1.20.1070.10:FF:000142">
    <property type="entry name" value="G protein-coupled receptor 55"/>
    <property type="match status" value="1"/>
</dbReference>
<evidence type="ECO:0000256" key="1">
    <source>
        <dbReference type="ARBA" id="ARBA00004651"/>
    </source>
</evidence>
<keyword evidence="3 10" id="KW-0812">Transmembrane</keyword>
<feature type="transmembrane region" description="Helical" evidence="11">
    <location>
        <begin position="90"/>
        <end position="111"/>
    </location>
</feature>
<keyword evidence="8" id="KW-0325">Glycoprotein</keyword>
<gene>
    <name evidence="13" type="ORF">GDO78_014433</name>
</gene>
<evidence type="ECO:0000256" key="4">
    <source>
        <dbReference type="ARBA" id="ARBA00022989"/>
    </source>
</evidence>
<feature type="transmembrane region" description="Helical" evidence="11">
    <location>
        <begin position="173"/>
        <end position="197"/>
    </location>
</feature>
<evidence type="ECO:0000256" key="7">
    <source>
        <dbReference type="ARBA" id="ARBA00023170"/>
    </source>
</evidence>
<keyword evidence="14" id="KW-1185">Reference proteome</keyword>
<name>A0A8J6JQ53_ELECQ</name>